<evidence type="ECO:0000256" key="7">
    <source>
        <dbReference type="PROSITE-ProRule" id="PRU00192"/>
    </source>
</evidence>
<dbReference type="GO" id="GO:0007264">
    <property type="term" value="P:small GTPase-mediated signal transduction"/>
    <property type="evidence" value="ECO:0007669"/>
    <property type="project" value="InterPro"/>
</dbReference>
<dbReference type="PROSITE" id="PS51650">
    <property type="entry name" value="C2_DOCK"/>
    <property type="match status" value="1"/>
</dbReference>
<keyword evidence="4" id="KW-0597">Phosphoprotein</keyword>
<evidence type="ECO:0000256" key="9">
    <source>
        <dbReference type="SAM" id="MobiDB-lite"/>
    </source>
</evidence>
<dbReference type="GO" id="GO:0017124">
    <property type="term" value="F:SH3 domain binding"/>
    <property type="evidence" value="ECO:0007669"/>
    <property type="project" value="UniProtKB-KW"/>
</dbReference>
<accession>A0A6J2XEW2</accession>
<dbReference type="FunCoup" id="A0A6J2XEW2">
    <property type="interactions" value="1080"/>
</dbReference>
<dbReference type="GO" id="GO:0005886">
    <property type="term" value="C:plasma membrane"/>
    <property type="evidence" value="ECO:0007669"/>
    <property type="project" value="TreeGrafter"/>
</dbReference>
<feature type="compositionally biased region" description="Low complexity" evidence="9">
    <location>
        <begin position="1641"/>
        <end position="1656"/>
    </location>
</feature>
<keyword evidence="6" id="KW-0729">SH3-binding</keyword>
<dbReference type="InterPro" id="IPR046773">
    <property type="entry name" value="DOCKER_Lobe_C"/>
</dbReference>
<dbReference type="FunFam" id="1.20.1270.350:FF:000001">
    <property type="entry name" value="dedicator of cytokinesis protein 4"/>
    <property type="match status" value="1"/>
</dbReference>
<dbReference type="Pfam" id="PF14429">
    <property type="entry name" value="DOCK-C2"/>
    <property type="match status" value="1"/>
</dbReference>
<comment type="subcellular location">
    <subcellularLocation>
        <location evidence="1">Cytoplasm</location>
    </subcellularLocation>
</comment>
<dbReference type="InterPro" id="IPR032376">
    <property type="entry name" value="DOCK_N"/>
</dbReference>
<dbReference type="InterPro" id="IPR043162">
    <property type="entry name" value="DOCK_C_lobe_C"/>
</dbReference>
<evidence type="ECO:0000256" key="1">
    <source>
        <dbReference type="ARBA" id="ARBA00004496"/>
    </source>
</evidence>
<dbReference type="PROSITE" id="PS50002">
    <property type="entry name" value="SH3"/>
    <property type="match status" value="1"/>
</dbReference>
<dbReference type="FunFam" id="2.60.40.150:FF:000045">
    <property type="entry name" value="Dedicator of cytokinesis protein 4"/>
    <property type="match status" value="1"/>
</dbReference>
<dbReference type="PROSITE" id="PS51651">
    <property type="entry name" value="DOCKER"/>
    <property type="match status" value="1"/>
</dbReference>
<evidence type="ECO:0000313" key="14">
    <source>
        <dbReference type="RefSeq" id="XP_030749883.1"/>
    </source>
</evidence>
<dbReference type="RefSeq" id="XP_030749883.1">
    <property type="nucleotide sequence ID" value="XM_030894023.1"/>
</dbReference>
<feature type="region of interest" description="Disordered" evidence="9">
    <location>
        <begin position="1618"/>
        <end position="1659"/>
    </location>
</feature>
<dbReference type="Gene3D" id="1.20.1270.350">
    <property type="entry name" value="Dedicator of cytokinesis N-terminal subdomain"/>
    <property type="match status" value="1"/>
</dbReference>
<feature type="domain" description="SH3" evidence="10">
    <location>
        <begin position="6"/>
        <end position="67"/>
    </location>
</feature>
<dbReference type="Pfam" id="PF20422">
    <property type="entry name" value="DHR-2_Lobe_B"/>
    <property type="match status" value="1"/>
</dbReference>
<dbReference type="Pfam" id="PF06920">
    <property type="entry name" value="DHR-2_Lobe_A"/>
    <property type="match status" value="1"/>
</dbReference>
<dbReference type="PANTHER" id="PTHR45653:SF12">
    <property type="entry name" value="SPONGE, ISOFORM E"/>
    <property type="match status" value="1"/>
</dbReference>
<dbReference type="InterPro" id="IPR046770">
    <property type="entry name" value="DOCKER_Lobe_B"/>
</dbReference>
<keyword evidence="13" id="KW-1185">Reference proteome</keyword>
<proteinExistence type="inferred from homology"/>
<evidence type="ECO:0000256" key="4">
    <source>
        <dbReference type="ARBA" id="ARBA00022553"/>
    </source>
</evidence>
<dbReference type="GO" id="GO:0005737">
    <property type="term" value="C:cytoplasm"/>
    <property type="evidence" value="ECO:0007669"/>
    <property type="project" value="UniProtKB-SubCell"/>
</dbReference>
<dbReference type="InterPro" id="IPR036028">
    <property type="entry name" value="SH3-like_dom_sf"/>
</dbReference>
<keyword evidence="3" id="KW-0963">Cytoplasm</keyword>
<keyword evidence="2 7" id="KW-0728">SH3 domain</keyword>
<dbReference type="InterPro" id="IPR026791">
    <property type="entry name" value="DOCK"/>
</dbReference>
<dbReference type="InterPro" id="IPR035892">
    <property type="entry name" value="C2_domain_sf"/>
</dbReference>
<dbReference type="Gene3D" id="2.30.30.40">
    <property type="entry name" value="SH3 Domains"/>
    <property type="match status" value="1"/>
</dbReference>
<dbReference type="FunFam" id="2.30.30.40:FF:000057">
    <property type="entry name" value="Dedicator of cytokinesis protein 4"/>
    <property type="match status" value="1"/>
</dbReference>
<feature type="domain" description="DOCKER" evidence="12">
    <location>
        <begin position="1214"/>
        <end position="1621"/>
    </location>
</feature>
<protein>
    <submittedName>
        <fullName evidence="14">Dedicator of cytokinesis protein 4 isoform X1</fullName>
    </submittedName>
</protein>
<feature type="compositionally biased region" description="Low complexity" evidence="9">
    <location>
        <begin position="1966"/>
        <end position="1981"/>
    </location>
</feature>
<feature type="region of interest" description="Disordered" evidence="9">
    <location>
        <begin position="1721"/>
        <end position="1865"/>
    </location>
</feature>
<dbReference type="InParanoid" id="A0A6J2XEW2"/>
<organism evidence="13 14">
    <name type="scientific">Sitophilus oryzae</name>
    <name type="common">Rice weevil</name>
    <name type="synonym">Curculio oryzae</name>
    <dbReference type="NCBI Taxonomy" id="7048"/>
    <lineage>
        <taxon>Eukaryota</taxon>
        <taxon>Metazoa</taxon>
        <taxon>Ecdysozoa</taxon>
        <taxon>Arthropoda</taxon>
        <taxon>Hexapoda</taxon>
        <taxon>Insecta</taxon>
        <taxon>Pterygota</taxon>
        <taxon>Neoptera</taxon>
        <taxon>Endopterygota</taxon>
        <taxon>Coleoptera</taxon>
        <taxon>Polyphaga</taxon>
        <taxon>Cucujiformia</taxon>
        <taxon>Curculionidae</taxon>
        <taxon>Dryophthorinae</taxon>
        <taxon>Sitophilus</taxon>
    </lineage>
</organism>
<dbReference type="Pfam" id="PF23554">
    <property type="entry name" value="TPR_DOCK"/>
    <property type="match status" value="1"/>
</dbReference>
<feature type="compositionally biased region" description="Polar residues" evidence="9">
    <location>
        <begin position="1941"/>
        <end position="1951"/>
    </location>
</feature>
<reference evidence="14" key="1">
    <citation type="submission" date="2025-08" db="UniProtKB">
        <authorList>
            <consortium name="RefSeq"/>
        </authorList>
    </citation>
    <scope>IDENTIFICATION</scope>
    <source>
        <tissue evidence="14">Gonads</tissue>
    </source>
</reference>
<dbReference type="KEGG" id="soy:115877735"/>
<dbReference type="Pfam" id="PF16172">
    <property type="entry name" value="DOCK_N"/>
    <property type="match status" value="1"/>
</dbReference>
<dbReference type="OrthoDB" id="18896at2759"/>
<dbReference type="Pfam" id="PF20421">
    <property type="entry name" value="DHR-2_Lobe_C"/>
    <property type="match status" value="1"/>
</dbReference>
<sequence>MWIPTKTKKYGVAIYNWKSDVRFGLPLEIGDTVQILEECQGWYRGFATKNRAHKGIFPQSYIFLKQCKVDNEGLFESVVPVEDPVVREVTLVLREWGRMWKNIFVERNHYKFDTVGKVMRDLLEWRRQLVSGTLTHDQTRELKMKIIQKIDWGNRKLGLDLVPRQGANMVEPDSMSVVELYHVHVASAENTTTVSARGTIRKKEPKKTLTHHLYFCMRDFGHHIGEDTEIYFSLYDACKQKYITERFLVKISKEGFTNHIEKLHSNCTVFTDLGNSDLNKDIYIVAHVMRIGKMLYSDSSKKTEKSATQPQLFKRPHGVAAQNIGEFLASKLEDSEEKEISMKVYQGEDKDFHQLHDFIIRQSGKYSALSGPINYGIMISLKMLHGELRTIREESPMLFKNVSLTSKLGFPDVIMPGDVRNDLYVFLDKGEFERGGKSTGKNIEVTIVVLDGEKNIVKNCLWGASGIEGASEYNSMIIYHHNSPAWAENVRLTLPIDKFAGAHVRLEYRHCSTREKNDKKLFGFSFLRLMDKDGAAVQDGQHELYIYKCEDQVKLENCGYLTLPAFAKDLEGNHEASGQFSRSHKEMVSIRTLLCSTKLTQNVDLLALLRWKSHPERIQESLQKVLKLGDEELIKFLQDVLDALFALFSTEDGNSTPYSGLVFHVLVSIFNLLDGSKYQHFKPVLDAYIKNHFAAALVYKGLLTSVQHCAEWVSTFEKQEPIQKCFKSLEYIFKLIIQSRLLFSEATGGHFEDNFRRDLYSVFSSLNQMLKINNSHITNTQVALLLAISAVYEQLNEVLPTLECTKLASTMLDSIPTDLPVLIIQAKLACIKNLVTSKLFQDDESRNILLANACKHLRYHLMRREELKLCTEILGEILGFLFKQKKFSEEQGKVNNCIHHDVDTLNLSILEVLIQTVLGIIDKDLKILGCLVACLIGILQLLDEFHYKRLWEVLMGPNNDRKPLKDFLLRVFLVFRNLIRMEVFPPDWLIIKILTNNVILKALQEFAQPLAFTFLDGKGYFDKELWMNYFNLSVDYLTQQSLQLEQFSDVKREKIIEKYGDMRVLMGFQILSMWSSLGECKLHFIPSMVGPFLEVTLVPEIELRKATLHIFFDMMECEQRARGNFKQVECELIDKLDILISENKGDDEYRRLFNTILLNRVQSEDPAWKESGAAFISSITRLLERLLDYRNVIQGDENRDKRMSCTFNLLNFYKNEFNRKEMYLRYIYKLHDLHLSAENFTEAAFTMKLYADQLSWTNNQIVSDPNYPNHSECQVKELLYRQIINYFDKGKCWEKGIPLLKELAELYETIFFDYKQLSDILKCQAKFYDNILTQLRPEPEYFRVGFYGLSFPLFVRNKQFVYRGLAYERIGAFTQRLQTEFPSAQILMKNTPPDDSIINSDGQFIQICNVKPIPESTPITMATDIPEKISRFYHYNDVKRFQCDRPVHKGIIDKENEIKTLWIERTVLEIAAPLPGILRWFEVIYRQTDEIAPVQYACETMQSVENELRQLIALYTQEPKRNLNPFTMRLQGIIDANVQGGLSKYQQAFFTKEFTKLYPEHKCYVNTLQDLILNATRVIEEGLYLHGKLAPSSVQPLHQRLVERFLQLRESLGSLSQQTPNSIINTPLPPLPSEKRLLVENGGSNRSSTNSSGNYGHLVDHQPMDYDTVYMKPLVGFKNLVSNKRRTMHAVPGYSIRFYVGYEEISMSKESDRPILNRENLSLPTGTIAPPIPQRECRPKSQGFNNTSFSDLRTPTRGPLEYSSSSLPSMKSRDSDPCDIPLPPKPTHSRERSLTKPPSPKLLRHAMSMTPTDGTSPLRNSWPDSGIDEAPPLPPRSHTPDKRVQSLPNDIPPNIPKRGQKKSTPSICSAEYLPLDEPAHAAPSSSEGDLATSGILGTVNVDARDLRDSGISMNETSNSLNNFNAQGCYIDFELRPHISELNISGSPQDGASLSLKEEHPPPIPPKIGGSLNSSLDLGGSLERPPRRKDVLNSNSDIISPPENYSHPKIHKENSSGDGGDEPPGNS</sequence>
<evidence type="ECO:0000256" key="8">
    <source>
        <dbReference type="PROSITE-ProRule" id="PRU00983"/>
    </source>
</evidence>
<evidence type="ECO:0000259" key="11">
    <source>
        <dbReference type="PROSITE" id="PS51650"/>
    </source>
</evidence>
<dbReference type="InterPro" id="IPR001452">
    <property type="entry name" value="SH3_domain"/>
</dbReference>
<dbReference type="SUPFAM" id="SSF50044">
    <property type="entry name" value="SH3-domain"/>
    <property type="match status" value="1"/>
</dbReference>
<feature type="domain" description="C2 DOCK-type" evidence="11">
    <location>
        <begin position="420"/>
        <end position="595"/>
    </location>
</feature>
<dbReference type="FunFam" id="1.25.40.410:FF:000003">
    <property type="entry name" value="Dedicator of cytokinesis protein 4"/>
    <property type="match status" value="1"/>
</dbReference>
<evidence type="ECO:0000259" key="10">
    <source>
        <dbReference type="PROSITE" id="PS50002"/>
    </source>
</evidence>
<feature type="compositionally biased region" description="Polar residues" evidence="9">
    <location>
        <begin position="1809"/>
        <end position="1823"/>
    </location>
</feature>
<evidence type="ECO:0000256" key="2">
    <source>
        <dbReference type="ARBA" id="ARBA00022443"/>
    </source>
</evidence>
<evidence type="ECO:0000256" key="6">
    <source>
        <dbReference type="ARBA" id="ARBA00023036"/>
    </source>
</evidence>
<dbReference type="InterPro" id="IPR043161">
    <property type="entry name" value="DOCK_C_lobe_A"/>
</dbReference>
<feature type="compositionally biased region" description="Polar residues" evidence="9">
    <location>
        <begin position="1742"/>
        <end position="1753"/>
    </location>
</feature>
<evidence type="ECO:0000256" key="3">
    <source>
        <dbReference type="ARBA" id="ARBA00022490"/>
    </source>
</evidence>
<feature type="region of interest" description="Disordered" evidence="9">
    <location>
        <begin position="1941"/>
        <end position="2026"/>
    </location>
</feature>
<keyword evidence="5" id="KW-0344">Guanine-nucleotide releasing factor</keyword>
<dbReference type="InterPro" id="IPR027007">
    <property type="entry name" value="C2_DOCK-type_domain"/>
</dbReference>
<dbReference type="SMART" id="SM00326">
    <property type="entry name" value="SH3"/>
    <property type="match status" value="1"/>
</dbReference>
<dbReference type="Gene3D" id="2.60.40.150">
    <property type="entry name" value="C2 domain"/>
    <property type="match status" value="1"/>
</dbReference>
<dbReference type="InterPro" id="IPR027357">
    <property type="entry name" value="DOCKER_dom"/>
</dbReference>
<dbReference type="CDD" id="cd11872">
    <property type="entry name" value="SH3_DOCK_AB"/>
    <property type="match status" value="1"/>
</dbReference>
<dbReference type="Gene3D" id="1.25.40.410">
    <property type="match status" value="1"/>
</dbReference>
<dbReference type="Gene3D" id="1.20.58.740">
    <property type="match status" value="1"/>
</dbReference>
<dbReference type="GeneID" id="115877735"/>
<dbReference type="CTD" id="43404"/>
<dbReference type="InterPro" id="IPR056372">
    <property type="entry name" value="TPR_DOCK"/>
</dbReference>
<name>A0A6J2XEW2_SITOR</name>
<evidence type="ECO:0000259" key="12">
    <source>
        <dbReference type="PROSITE" id="PS51651"/>
    </source>
</evidence>
<dbReference type="PANTHER" id="PTHR45653">
    <property type="entry name" value="DEDICATOR OF CYTOKINESIS"/>
    <property type="match status" value="1"/>
</dbReference>
<gene>
    <name evidence="14" type="primary">LOC115877735</name>
</gene>
<dbReference type="Proteomes" id="UP000504635">
    <property type="component" value="Unplaced"/>
</dbReference>
<comment type="similarity">
    <text evidence="8">Belongs to the DOCK family.</text>
</comment>
<evidence type="ECO:0000313" key="13">
    <source>
        <dbReference type="Proteomes" id="UP000504635"/>
    </source>
</evidence>
<dbReference type="InterPro" id="IPR046769">
    <property type="entry name" value="DOCKER_Lobe_A"/>
</dbReference>
<dbReference type="InterPro" id="IPR042455">
    <property type="entry name" value="DOCK_N_sub1"/>
</dbReference>
<dbReference type="GO" id="GO:0005085">
    <property type="term" value="F:guanyl-nucleotide exchange factor activity"/>
    <property type="evidence" value="ECO:0007669"/>
    <property type="project" value="UniProtKB-KW"/>
</dbReference>
<dbReference type="GO" id="GO:0031267">
    <property type="term" value="F:small GTPase binding"/>
    <property type="evidence" value="ECO:0007669"/>
    <property type="project" value="TreeGrafter"/>
</dbReference>
<evidence type="ECO:0000256" key="5">
    <source>
        <dbReference type="ARBA" id="ARBA00022658"/>
    </source>
</evidence>